<dbReference type="Gene3D" id="1.10.8.60">
    <property type="match status" value="1"/>
</dbReference>
<dbReference type="InterPro" id="IPR002078">
    <property type="entry name" value="Sigma_54_int"/>
</dbReference>
<dbReference type="EMBL" id="CP136920">
    <property type="protein sequence ID" value="WOO42880.1"/>
    <property type="molecule type" value="Genomic_DNA"/>
</dbReference>
<dbReference type="InterPro" id="IPR003593">
    <property type="entry name" value="AAA+_ATPase"/>
</dbReference>
<dbReference type="SUPFAM" id="SSF46689">
    <property type="entry name" value="Homeodomain-like"/>
    <property type="match status" value="1"/>
</dbReference>
<dbReference type="GO" id="GO:0005524">
    <property type="term" value="F:ATP binding"/>
    <property type="evidence" value="ECO:0007669"/>
    <property type="project" value="UniProtKB-KW"/>
</dbReference>
<sequence>MDVINELEAKGESDAFIDFQECLSRVAPIERPVLVLGERGTGKELAAKRLHFLSKRWDAQLITVNCAALTPSLLESELFGHEAGAFTGAARMRVGRFEAASGGTLFLDELGNVPLEVQEKILRAVEYGEFERVGSSKPVRVDVRLIAATNADLPKLAKEGKFKADLLDRLSFEVLHLPPLRERRGDIELLVNLFAARMTQELGWEDVPGFTDDAWAKLESYAWPGNIRELKNTIERSVYRSEGGAIDEITFDPFARSNDSEVVFSNTADQSKPLEDRLSKDIEFSEVGFDLRAAVADLEKRAVLEALERCRHNQAAAARFLGLGYHQFRGVYRKYQEDFD</sequence>
<evidence type="ECO:0000256" key="1">
    <source>
        <dbReference type="ARBA" id="ARBA00022741"/>
    </source>
</evidence>
<dbReference type="InterPro" id="IPR002197">
    <property type="entry name" value="HTH_Fis"/>
</dbReference>
<evidence type="ECO:0000256" key="3">
    <source>
        <dbReference type="ARBA" id="ARBA00023015"/>
    </source>
</evidence>
<keyword evidence="1" id="KW-0547">Nucleotide-binding</keyword>
<keyword evidence="5" id="KW-0804">Transcription</keyword>
<dbReference type="InterPro" id="IPR009057">
    <property type="entry name" value="Homeodomain-like_sf"/>
</dbReference>
<dbReference type="GO" id="GO:0006355">
    <property type="term" value="P:regulation of DNA-templated transcription"/>
    <property type="evidence" value="ECO:0007669"/>
    <property type="project" value="InterPro"/>
</dbReference>
<dbReference type="PANTHER" id="PTHR32071">
    <property type="entry name" value="TRANSCRIPTIONAL REGULATORY PROTEIN"/>
    <property type="match status" value="1"/>
</dbReference>
<name>A0AAQ3LFF5_9BACT</name>
<keyword evidence="2" id="KW-0067">ATP-binding</keyword>
<gene>
    <name evidence="7" type="primary">pspF</name>
    <name evidence="7" type="ORF">RZN69_07230</name>
</gene>
<dbReference type="PROSITE" id="PS00676">
    <property type="entry name" value="SIGMA54_INTERACT_2"/>
    <property type="match status" value="1"/>
</dbReference>
<dbReference type="AlphaFoldDB" id="A0AAQ3LFF5"/>
<protein>
    <submittedName>
        <fullName evidence="7">Phage shock protein operon transcriptional activator</fullName>
    </submittedName>
</protein>
<dbReference type="Gene3D" id="1.10.10.60">
    <property type="entry name" value="Homeodomain-like"/>
    <property type="match status" value="1"/>
</dbReference>
<dbReference type="InterPro" id="IPR014317">
    <property type="entry name" value="Transcription_activator_PspF"/>
</dbReference>
<dbReference type="RefSeq" id="WP_317835412.1">
    <property type="nucleotide sequence ID" value="NZ_CP136920.1"/>
</dbReference>
<feature type="domain" description="Sigma-54 factor interaction" evidence="6">
    <location>
        <begin position="9"/>
        <end position="239"/>
    </location>
</feature>
<dbReference type="Pfam" id="PF25601">
    <property type="entry name" value="AAA_lid_14"/>
    <property type="match status" value="1"/>
</dbReference>
<dbReference type="InterPro" id="IPR058031">
    <property type="entry name" value="AAA_lid_NorR"/>
</dbReference>
<dbReference type="InterPro" id="IPR027417">
    <property type="entry name" value="P-loop_NTPase"/>
</dbReference>
<dbReference type="PANTHER" id="PTHR32071:SF38">
    <property type="entry name" value="PSP OPERON TRANSCRIPTIONAL ACTIVATOR"/>
    <property type="match status" value="1"/>
</dbReference>
<keyword evidence="8" id="KW-1185">Reference proteome</keyword>
<dbReference type="PROSITE" id="PS00688">
    <property type="entry name" value="SIGMA54_INTERACT_3"/>
    <property type="match status" value="1"/>
</dbReference>
<evidence type="ECO:0000256" key="5">
    <source>
        <dbReference type="ARBA" id="ARBA00023163"/>
    </source>
</evidence>
<dbReference type="InterPro" id="IPR025944">
    <property type="entry name" value="Sigma_54_int_dom_CS"/>
</dbReference>
<dbReference type="FunFam" id="3.40.50.300:FF:000006">
    <property type="entry name" value="DNA-binding transcriptional regulator NtrC"/>
    <property type="match status" value="1"/>
</dbReference>
<keyword evidence="3" id="KW-0805">Transcription regulation</keyword>
<evidence type="ECO:0000259" key="6">
    <source>
        <dbReference type="PROSITE" id="PS50045"/>
    </source>
</evidence>
<dbReference type="Proteomes" id="UP001304300">
    <property type="component" value="Chromosome"/>
</dbReference>
<evidence type="ECO:0000313" key="7">
    <source>
        <dbReference type="EMBL" id="WOO42880.1"/>
    </source>
</evidence>
<accession>A0AAQ3LFF5</accession>
<keyword evidence="4" id="KW-0238">DNA-binding</keyword>
<dbReference type="Pfam" id="PF02954">
    <property type="entry name" value="HTH_8"/>
    <property type="match status" value="1"/>
</dbReference>
<dbReference type="CDD" id="cd00009">
    <property type="entry name" value="AAA"/>
    <property type="match status" value="1"/>
</dbReference>
<dbReference type="SMART" id="SM00382">
    <property type="entry name" value="AAA"/>
    <property type="match status" value="1"/>
</dbReference>
<evidence type="ECO:0000256" key="4">
    <source>
        <dbReference type="ARBA" id="ARBA00023125"/>
    </source>
</evidence>
<proteinExistence type="predicted"/>
<evidence type="ECO:0000313" key="8">
    <source>
        <dbReference type="Proteomes" id="UP001304300"/>
    </source>
</evidence>
<dbReference type="PROSITE" id="PS50045">
    <property type="entry name" value="SIGMA54_INTERACT_4"/>
    <property type="match status" value="1"/>
</dbReference>
<dbReference type="Gene3D" id="3.40.50.300">
    <property type="entry name" value="P-loop containing nucleotide triphosphate hydrolases"/>
    <property type="match status" value="1"/>
</dbReference>
<evidence type="ECO:0000256" key="2">
    <source>
        <dbReference type="ARBA" id="ARBA00022840"/>
    </source>
</evidence>
<dbReference type="GO" id="GO:0043565">
    <property type="term" value="F:sequence-specific DNA binding"/>
    <property type="evidence" value="ECO:0007669"/>
    <property type="project" value="InterPro"/>
</dbReference>
<dbReference type="InterPro" id="IPR025943">
    <property type="entry name" value="Sigma_54_int_dom_ATP-bd_2"/>
</dbReference>
<dbReference type="KEGG" id="puo:RZN69_07230"/>
<dbReference type="Pfam" id="PF00158">
    <property type="entry name" value="Sigma54_activat"/>
    <property type="match status" value="1"/>
</dbReference>
<dbReference type="NCBIfam" id="TIGR02974">
    <property type="entry name" value="phageshock_pspF"/>
    <property type="match status" value="1"/>
</dbReference>
<reference evidence="7 8" key="1">
    <citation type="submission" date="2023-10" db="EMBL/GenBank/DDBJ databases">
        <title>Rubellicoccus peritrichatus gen. nov., sp. nov., isolated from an algae of coral reef tank.</title>
        <authorList>
            <person name="Luo J."/>
        </authorList>
    </citation>
    <scope>NUCLEOTIDE SEQUENCE [LARGE SCALE GENOMIC DNA]</scope>
    <source>
        <strain evidence="7 8">CR14</strain>
    </source>
</reference>
<organism evidence="7 8">
    <name type="scientific">Rubellicoccus peritrichatus</name>
    <dbReference type="NCBI Taxonomy" id="3080537"/>
    <lineage>
        <taxon>Bacteria</taxon>
        <taxon>Pseudomonadati</taxon>
        <taxon>Verrucomicrobiota</taxon>
        <taxon>Opitutia</taxon>
        <taxon>Puniceicoccales</taxon>
        <taxon>Cerasicoccaceae</taxon>
        <taxon>Rubellicoccus</taxon>
    </lineage>
</organism>
<dbReference type="SUPFAM" id="SSF52540">
    <property type="entry name" value="P-loop containing nucleoside triphosphate hydrolases"/>
    <property type="match status" value="1"/>
</dbReference>